<sequence length="22" mass="2524">MSTASPWQPEFCDWGFNLPRGP</sequence>
<evidence type="ECO:0000313" key="1">
    <source>
        <dbReference type="EMBL" id="RUP45086.1"/>
    </source>
</evidence>
<protein>
    <submittedName>
        <fullName evidence="1">Uncharacterized protein</fullName>
    </submittedName>
</protein>
<dbReference type="AlphaFoldDB" id="A0A433D2K9"/>
<feature type="non-terminal residue" evidence="1">
    <location>
        <position position="22"/>
    </location>
</feature>
<comment type="caution">
    <text evidence="1">The sequence shown here is derived from an EMBL/GenBank/DDBJ whole genome shotgun (WGS) entry which is preliminary data.</text>
</comment>
<keyword evidence="2" id="KW-1185">Reference proteome</keyword>
<reference evidence="1 2" key="1">
    <citation type="journal article" date="2018" name="New Phytol.">
        <title>Phylogenomics of Endogonaceae and evolution of mycorrhizas within Mucoromycota.</title>
        <authorList>
            <person name="Chang Y."/>
            <person name="Desiro A."/>
            <person name="Na H."/>
            <person name="Sandor L."/>
            <person name="Lipzen A."/>
            <person name="Clum A."/>
            <person name="Barry K."/>
            <person name="Grigoriev I.V."/>
            <person name="Martin F.M."/>
            <person name="Stajich J.E."/>
            <person name="Smith M.E."/>
            <person name="Bonito G."/>
            <person name="Spatafora J.W."/>
        </authorList>
    </citation>
    <scope>NUCLEOTIDE SEQUENCE [LARGE SCALE GENOMIC DNA]</scope>
    <source>
        <strain evidence="1 2">GMNB39</strain>
    </source>
</reference>
<dbReference type="Proteomes" id="UP000268093">
    <property type="component" value="Unassembled WGS sequence"/>
</dbReference>
<organism evidence="1 2">
    <name type="scientific">Jimgerdemannia flammicorona</name>
    <dbReference type="NCBI Taxonomy" id="994334"/>
    <lineage>
        <taxon>Eukaryota</taxon>
        <taxon>Fungi</taxon>
        <taxon>Fungi incertae sedis</taxon>
        <taxon>Mucoromycota</taxon>
        <taxon>Mucoromycotina</taxon>
        <taxon>Endogonomycetes</taxon>
        <taxon>Endogonales</taxon>
        <taxon>Endogonaceae</taxon>
        <taxon>Jimgerdemannia</taxon>
    </lineage>
</organism>
<name>A0A433D2K9_9FUNG</name>
<dbReference type="EMBL" id="RBNI01007843">
    <property type="protein sequence ID" value="RUP45086.1"/>
    <property type="molecule type" value="Genomic_DNA"/>
</dbReference>
<gene>
    <name evidence="1" type="ORF">BC936DRAFT_148629</name>
</gene>
<accession>A0A433D2K9</accession>
<proteinExistence type="predicted"/>
<evidence type="ECO:0000313" key="2">
    <source>
        <dbReference type="Proteomes" id="UP000268093"/>
    </source>
</evidence>